<evidence type="ECO:0000313" key="1">
    <source>
        <dbReference type="EnsemblPlants" id="KQL24926"/>
    </source>
</evidence>
<protein>
    <submittedName>
        <fullName evidence="1">Uncharacterized protein</fullName>
    </submittedName>
</protein>
<keyword evidence="2" id="KW-1185">Reference proteome</keyword>
<dbReference type="EnsemblPlants" id="KQL24926">
    <property type="protein sequence ID" value="KQL24926"/>
    <property type="gene ID" value="SETIT_033557mg"/>
</dbReference>
<reference evidence="1" key="2">
    <citation type="submission" date="2018-08" db="UniProtKB">
        <authorList>
            <consortium name="EnsemblPlants"/>
        </authorList>
    </citation>
    <scope>IDENTIFICATION</scope>
    <source>
        <strain evidence="1">Yugu1</strain>
    </source>
</reference>
<dbReference type="EMBL" id="AGNK02001149">
    <property type="status" value="NOT_ANNOTATED_CDS"/>
    <property type="molecule type" value="Genomic_DNA"/>
</dbReference>
<proteinExistence type="predicted"/>
<reference evidence="2" key="1">
    <citation type="journal article" date="2012" name="Nat. Biotechnol.">
        <title>Reference genome sequence of the model plant Setaria.</title>
        <authorList>
            <person name="Bennetzen J.L."/>
            <person name="Schmutz J."/>
            <person name="Wang H."/>
            <person name="Percifield R."/>
            <person name="Hawkins J."/>
            <person name="Pontaroli A.C."/>
            <person name="Estep M."/>
            <person name="Feng L."/>
            <person name="Vaughn J.N."/>
            <person name="Grimwood J."/>
            <person name="Jenkins J."/>
            <person name="Barry K."/>
            <person name="Lindquist E."/>
            <person name="Hellsten U."/>
            <person name="Deshpande S."/>
            <person name="Wang X."/>
            <person name="Wu X."/>
            <person name="Mitros T."/>
            <person name="Triplett J."/>
            <person name="Yang X."/>
            <person name="Ye C.Y."/>
            <person name="Mauro-Herrera M."/>
            <person name="Wang L."/>
            <person name="Li P."/>
            <person name="Sharma M."/>
            <person name="Sharma R."/>
            <person name="Ronald P.C."/>
            <person name="Panaud O."/>
            <person name="Kellogg E.A."/>
            <person name="Brutnell T.P."/>
            <person name="Doust A.N."/>
            <person name="Tuskan G.A."/>
            <person name="Rokhsar D."/>
            <person name="Devos K.M."/>
        </authorList>
    </citation>
    <scope>NUCLEOTIDE SEQUENCE [LARGE SCALE GENOMIC DNA]</scope>
    <source>
        <strain evidence="2">cv. Yugu1</strain>
    </source>
</reference>
<evidence type="ECO:0000313" key="2">
    <source>
        <dbReference type="Proteomes" id="UP000004995"/>
    </source>
</evidence>
<accession>K4A3V4</accession>
<name>K4A3V4_SETIT</name>
<dbReference type="InParanoid" id="K4A3V4"/>
<dbReference type="HOGENOM" id="CLU_3360559_0_0_1"/>
<organism evidence="1 2">
    <name type="scientific">Setaria italica</name>
    <name type="common">Foxtail millet</name>
    <name type="synonym">Panicum italicum</name>
    <dbReference type="NCBI Taxonomy" id="4555"/>
    <lineage>
        <taxon>Eukaryota</taxon>
        <taxon>Viridiplantae</taxon>
        <taxon>Streptophyta</taxon>
        <taxon>Embryophyta</taxon>
        <taxon>Tracheophyta</taxon>
        <taxon>Spermatophyta</taxon>
        <taxon>Magnoliopsida</taxon>
        <taxon>Liliopsida</taxon>
        <taxon>Poales</taxon>
        <taxon>Poaceae</taxon>
        <taxon>PACMAD clade</taxon>
        <taxon>Panicoideae</taxon>
        <taxon>Panicodae</taxon>
        <taxon>Paniceae</taxon>
        <taxon>Cenchrinae</taxon>
        <taxon>Setaria</taxon>
    </lineage>
</organism>
<dbReference type="Gramene" id="KQL24926">
    <property type="protein sequence ID" value="KQL24926"/>
    <property type="gene ID" value="SETIT_033557mg"/>
</dbReference>
<dbReference type="Proteomes" id="UP000004995">
    <property type="component" value="Unassembled WGS sequence"/>
</dbReference>
<dbReference type="AlphaFoldDB" id="K4A3V4"/>
<sequence>MRFKADVLMVLDRSYWAKDKWLSVDVDFDFLLCAPG</sequence>